<dbReference type="NCBIfam" id="NF004044">
    <property type="entry name" value="PRK05561.1"/>
    <property type="match status" value="1"/>
</dbReference>
<evidence type="ECO:0000256" key="3">
    <source>
        <dbReference type="ARBA" id="ARBA00012895"/>
    </source>
</evidence>
<evidence type="ECO:0000256" key="8">
    <source>
        <dbReference type="SAM" id="Coils"/>
    </source>
</evidence>
<evidence type="ECO:0000313" key="12">
    <source>
        <dbReference type="Proteomes" id="UP001501536"/>
    </source>
</evidence>
<evidence type="ECO:0000313" key="11">
    <source>
        <dbReference type="EMBL" id="GAA3696186.1"/>
    </source>
</evidence>
<dbReference type="Gene3D" id="3.30.1360.40">
    <property type="match status" value="1"/>
</dbReference>
<dbReference type="InterPro" id="IPR013757">
    <property type="entry name" value="Topo_IIA_A_a_sf"/>
</dbReference>
<dbReference type="InterPro" id="IPR035516">
    <property type="entry name" value="Gyrase/topoIV_suA_C"/>
</dbReference>
<evidence type="ECO:0000256" key="6">
    <source>
        <dbReference type="ARBA" id="ARBA00023235"/>
    </source>
</evidence>
<feature type="region of interest" description="Disordered" evidence="9">
    <location>
        <begin position="827"/>
        <end position="901"/>
    </location>
</feature>
<keyword evidence="8" id="KW-0175">Coiled coil</keyword>
<dbReference type="Pfam" id="PF00521">
    <property type="entry name" value="DNA_topoisoIV"/>
    <property type="match status" value="1"/>
</dbReference>
<feature type="coiled-coil region" evidence="8">
    <location>
        <begin position="445"/>
        <end position="479"/>
    </location>
</feature>
<dbReference type="Gene3D" id="3.90.199.10">
    <property type="entry name" value="Topoisomerase II, domain 5"/>
    <property type="match status" value="1"/>
</dbReference>
<dbReference type="EMBL" id="BAABCJ010000001">
    <property type="protein sequence ID" value="GAA3696186.1"/>
    <property type="molecule type" value="Genomic_DNA"/>
</dbReference>
<dbReference type="CDD" id="cd00187">
    <property type="entry name" value="TOP4c"/>
    <property type="match status" value="1"/>
</dbReference>
<dbReference type="SUPFAM" id="SSF56719">
    <property type="entry name" value="Type II DNA topoisomerase"/>
    <property type="match status" value="1"/>
</dbReference>
<dbReference type="RefSeq" id="WP_344879807.1">
    <property type="nucleotide sequence ID" value="NZ_BAABCJ010000001.1"/>
</dbReference>
<dbReference type="InterPro" id="IPR006691">
    <property type="entry name" value="GyrA/parC_rep"/>
</dbReference>
<keyword evidence="12" id="KW-1185">Reference proteome</keyword>
<dbReference type="SUPFAM" id="SSF101904">
    <property type="entry name" value="GyrA/ParC C-terminal domain-like"/>
    <property type="match status" value="1"/>
</dbReference>
<protein>
    <recommendedName>
        <fullName evidence="3">DNA topoisomerase (ATP-hydrolyzing)</fullName>
        <ecNumber evidence="3">5.6.2.2</ecNumber>
    </recommendedName>
</protein>
<reference evidence="12" key="1">
    <citation type="journal article" date="2019" name="Int. J. Syst. Evol. Microbiol.">
        <title>The Global Catalogue of Microorganisms (GCM) 10K type strain sequencing project: providing services to taxonomists for standard genome sequencing and annotation.</title>
        <authorList>
            <consortium name="The Broad Institute Genomics Platform"/>
            <consortium name="The Broad Institute Genome Sequencing Center for Infectious Disease"/>
            <person name="Wu L."/>
            <person name="Ma J."/>
        </authorList>
    </citation>
    <scope>NUCLEOTIDE SEQUENCE [LARGE SCALE GENOMIC DNA]</scope>
    <source>
        <strain evidence="12">JCM 16961</strain>
    </source>
</reference>
<dbReference type="EC" id="5.6.2.2" evidence="3"/>
<sequence length="901" mass="95465">MPRRQSSILDEDFTENIVDIDVTSEMEESFLEYAYSVIYSRALPDARDGLKPVQRRILYMMTQMGLRPDRGHVKSARVVGEVMGKLHPHGDGAIYDAMVRLAQSWAMRLPLVDGHGNFGSLDDGPAAARYTEARMAAPALAMTDSLDEDVVDFVPNYDNQLQQPDVLPAAFPNLLVNGTTGIAVGMATNMAPHNLGEVIAAARHLIEHPEADLADLMKFVPGPDLPGGGTIVGLDGVRDAYRTGRGSFKTRAKVALEQISARKQGLVITELPYMVGPEKVIEKIKDAVTSKKLSGISDVVDLTDRKHGLRLVVELKNGFNPNAVLQQLYRLTPMEDSFGINNVALVDGQPRTMGLVELLQVYVGHRIDVVRRRTAYRLGRKRDRLHLVEGLIIAILDIDEVIQIIRTSDETAAARERLMKIYDLSEVQANHILELRLRQLTKYSQVELEAERDELKRAIDELQAILDSEQRLRDAVSAELAAVGEQFAQPRRTVLLEKDDGKPLKGSALPSPEPAGKGAKAAMPLEIANDPCFVLLSATGQLARTADRTPFDHSGTRVKHDVVRSSVAATARGEVGALTSTGRLIRLQVVDMPVLPQAPGFPALAQGVKVGEFVQLAPKESVVALVPMSEVFALGTRNGIVKRVTPDYPLNRDDFEAVTLKAGDAVVGAAPAGDDAELVFVTAKAQLLRFPASAVRPQGRTAGGMAGIKLGAGDEVVSFGVAAPEDPDAVVVTVATGDDVLPGTEAGTVKITELAEFPVKGRATAGVRAHRFLKGEDRLMLAFAGHGPARASSQAGVARSLPVEFGRRDGSGAPLAQRVDVLGGSLGAAGTSGSSDGPDAAGAGAAAATPPAGASGSPSPAAAAASGMAEGLPAPEPARAPLAAPVQDSIPFGDPGVVDVD</sequence>
<dbReference type="Gene3D" id="2.120.10.90">
    <property type="entry name" value="DNA gyrase/topoisomerase IV, subunit A, C-terminal"/>
    <property type="match status" value="1"/>
</dbReference>
<name>A0ABP7CZ65_9MICC</name>
<keyword evidence="4 7" id="KW-0799">Topoisomerase</keyword>
<feature type="domain" description="Topo IIA-type catalytic" evidence="10">
    <location>
        <begin position="43"/>
        <end position="509"/>
    </location>
</feature>
<dbReference type="InterPro" id="IPR013758">
    <property type="entry name" value="Topo_IIA_A/C_ab"/>
</dbReference>
<evidence type="ECO:0000256" key="9">
    <source>
        <dbReference type="SAM" id="MobiDB-lite"/>
    </source>
</evidence>
<evidence type="ECO:0000256" key="7">
    <source>
        <dbReference type="PROSITE-ProRule" id="PRU01384"/>
    </source>
</evidence>
<dbReference type="Gene3D" id="1.10.268.10">
    <property type="entry name" value="Topoisomerase, domain 3"/>
    <property type="match status" value="1"/>
</dbReference>
<evidence type="ECO:0000259" key="10">
    <source>
        <dbReference type="PROSITE" id="PS52040"/>
    </source>
</evidence>
<evidence type="ECO:0000256" key="2">
    <source>
        <dbReference type="ARBA" id="ARBA00008263"/>
    </source>
</evidence>
<dbReference type="InterPro" id="IPR002205">
    <property type="entry name" value="Topo_IIA_dom_A"/>
</dbReference>
<accession>A0ABP7CZ65</accession>
<dbReference type="SMART" id="SM00434">
    <property type="entry name" value="TOP4c"/>
    <property type="match status" value="1"/>
</dbReference>
<comment type="catalytic activity">
    <reaction evidence="1 7">
        <text>ATP-dependent breakage, passage and rejoining of double-stranded DNA.</text>
        <dbReference type="EC" id="5.6.2.2"/>
    </reaction>
</comment>
<evidence type="ECO:0000256" key="1">
    <source>
        <dbReference type="ARBA" id="ARBA00000185"/>
    </source>
</evidence>
<keyword evidence="5 7" id="KW-0238">DNA-binding</keyword>
<organism evidence="11 12">
    <name type="scientific">Zhihengliuella alba</name>
    <dbReference type="NCBI Taxonomy" id="547018"/>
    <lineage>
        <taxon>Bacteria</taxon>
        <taxon>Bacillati</taxon>
        <taxon>Actinomycetota</taxon>
        <taxon>Actinomycetes</taxon>
        <taxon>Micrococcales</taxon>
        <taxon>Micrococcaceae</taxon>
        <taxon>Zhihengliuella</taxon>
    </lineage>
</organism>
<dbReference type="Proteomes" id="UP001501536">
    <property type="component" value="Unassembled WGS sequence"/>
</dbReference>
<feature type="compositionally biased region" description="Low complexity" evidence="9">
    <location>
        <begin position="828"/>
        <end position="885"/>
    </location>
</feature>
<dbReference type="PANTHER" id="PTHR43493:SF5">
    <property type="entry name" value="DNA GYRASE SUBUNIT A, CHLOROPLASTIC_MITOCHONDRIAL"/>
    <property type="match status" value="1"/>
</dbReference>
<dbReference type="PANTHER" id="PTHR43493">
    <property type="entry name" value="DNA GYRASE/TOPOISOMERASE SUBUNIT A"/>
    <property type="match status" value="1"/>
</dbReference>
<gene>
    <name evidence="11" type="ORF">GCM10022377_06240</name>
</gene>
<evidence type="ECO:0000256" key="4">
    <source>
        <dbReference type="ARBA" id="ARBA00023029"/>
    </source>
</evidence>
<dbReference type="InterPro" id="IPR050220">
    <property type="entry name" value="Type_II_DNA_Topoisomerases"/>
</dbReference>
<comment type="caution">
    <text evidence="11">The sequence shown here is derived from an EMBL/GenBank/DDBJ whole genome shotgun (WGS) entry which is preliminary data.</text>
</comment>
<dbReference type="PROSITE" id="PS52040">
    <property type="entry name" value="TOPO_IIA"/>
    <property type="match status" value="1"/>
</dbReference>
<evidence type="ECO:0000256" key="5">
    <source>
        <dbReference type="ARBA" id="ARBA00023125"/>
    </source>
</evidence>
<comment type="similarity">
    <text evidence="2">Belongs to the type II topoisomerase GyrA/ParC subunit family.</text>
</comment>
<dbReference type="Pfam" id="PF03989">
    <property type="entry name" value="DNA_gyraseA_C"/>
    <property type="match status" value="2"/>
</dbReference>
<keyword evidence="6 7" id="KW-0413">Isomerase</keyword>
<proteinExistence type="inferred from homology"/>
<feature type="active site" description="O-(5'-phospho-DNA)-tyrosine intermediate" evidence="7">
    <location>
        <position position="130"/>
    </location>
</feature>
<dbReference type="InterPro" id="IPR013760">
    <property type="entry name" value="Topo_IIA-like_dom_sf"/>
</dbReference>